<dbReference type="RefSeq" id="WP_263545667.1">
    <property type="nucleotide sequence ID" value="NZ_JAOVZO020000017.1"/>
</dbReference>
<proteinExistence type="predicted"/>
<feature type="chain" id="PRO_5040935078" evidence="2">
    <location>
        <begin position="21"/>
        <end position="349"/>
    </location>
</feature>
<feature type="compositionally biased region" description="Pro residues" evidence="1">
    <location>
        <begin position="73"/>
        <end position="91"/>
    </location>
</feature>
<evidence type="ECO:0000256" key="2">
    <source>
        <dbReference type="SAM" id="SignalP"/>
    </source>
</evidence>
<evidence type="ECO:0000313" key="3">
    <source>
        <dbReference type="EMBL" id="MDC8013460.1"/>
    </source>
</evidence>
<protein>
    <submittedName>
        <fullName evidence="3">Uncharacterized protein</fullName>
    </submittedName>
</protein>
<reference evidence="3" key="1">
    <citation type="submission" date="2023-02" db="EMBL/GenBank/DDBJ databases">
        <title>Tahibacter soli sp. nov. isolated from soil.</title>
        <authorList>
            <person name="Baek J.H."/>
            <person name="Lee J.K."/>
            <person name="Choi D.G."/>
            <person name="Jeon C.O."/>
        </authorList>
    </citation>
    <scope>NUCLEOTIDE SEQUENCE</scope>
    <source>
        <strain evidence="3">BL</strain>
    </source>
</reference>
<organism evidence="3 4">
    <name type="scientific">Tahibacter soli</name>
    <dbReference type="NCBI Taxonomy" id="2983605"/>
    <lineage>
        <taxon>Bacteria</taxon>
        <taxon>Pseudomonadati</taxon>
        <taxon>Pseudomonadota</taxon>
        <taxon>Gammaproteobacteria</taxon>
        <taxon>Lysobacterales</taxon>
        <taxon>Rhodanobacteraceae</taxon>
        <taxon>Tahibacter</taxon>
    </lineage>
</organism>
<feature type="region of interest" description="Disordered" evidence="1">
    <location>
        <begin position="69"/>
        <end position="96"/>
    </location>
</feature>
<accession>A0A9X3YLL6</accession>
<evidence type="ECO:0000313" key="4">
    <source>
        <dbReference type="Proteomes" id="UP001139971"/>
    </source>
</evidence>
<gene>
    <name evidence="3" type="ORF">OD750_013020</name>
</gene>
<feature type="signal peptide" evidence="2">
    <location>
        <begin position="1"/>
        <end position="20"/>
    </location>
</feature>
<dbReference type="AlphaFoldDB" id="A0A9X3YLL6"/>
<name>A0A9X3YLL6_9GAMM</name>
<sequence>MRRIAAALVLTLAAAGAAGACSLQLGYQRNETFARYDDAYDAWIAELGARLRNDPDPEISYAGRLFGLRTPSHAPPRPPPPPGARPPPEAPEPAARDLPQPATVLAHWLRFLYCDRPSRCEDGLADWIASEPDNAFVFERALTRERRAGLGDVDRRLRLATRYDDHDAAFRALPAKIAARYDVAPPVPPADYEMPPCETHYGVGFAEVFAYRVSTISDLTASAIRRDASISASTKLHVAELMLAATDTPYAADRAVAIGDAVAVAPADRQRWCREKARLEAVSRTLASRYLFGDDAADERRRRFYAALTTRNAIDAAEAVAREENEPLRDIDDAAVAACIAASSSSVGR</sequence>
<keyword evidence="2" id="KW-0732">Signal</keyword>
<evidence type="ECO:0000256" key="1">
    <source>
        <dbReference type="SAM" id="MobiDB-lite"/>
    </source>
</evidence>
<dbReference type="EMBL" id="JAOVZO020000017">
    <property type="protein sequence ID" value="MDC8013460.1"/>
    <property type="molecule type" value="Genomic_DNA"/>
</dbReference>
<keyword evidence="4" id="KW-1185">Reference proteome</keyword>
<comment type="caution">
    <text evidence="3">The sequence shown here is derived from an EMBL/GenBank/DDBJ whole genome shotgun (WGS) entry which is preliminary data.</text>
</comment>
<dbReference type="Proteomes" id="UP001139971">
    <property type="component" value="Unassembled WGS sequence"/>
</dbReference>
<dbReference type="PROSITE" id="PS51257">
    <property type="entry name" value="PROKAR_LIPOPROTEIN"/>
    <property type="match status" value="1"/>
</dbReference>